<dbReference type="Proteomes" id="UP001164746">
    <property type="component" value="Chromosome 17"/>
</dbReference>
<accession>A0ABY7G8E6</accession>
<proteinExistence type="predicted"/>
<evidence type="ECO:0000256" key="1">
    <source>
        <dbReference type="ARBA" id="ARBA00004123"/>
    </source>
</evidence>
<evidence type="ECO:0000256" key="6">
    <source>
        <dbReference type="SAM" id="MobiDB-lite"/>
    </source>
</evidence>
<dbReference type="PANTHER" id="PTHR15263:SF1">
    <property type="entry name" value="NF-KAPPA-B INHIBITOR-LIKE PROTEIN 1"/>
    <property type="match status" value="1"/>
</dbReference>
<dbReference type="EMBL" id="CP111028">
    <property type="protein sequence ID" value="WAR30695.1"/>
    <property type="molecule type" value="Genomic_DNA"/>
</dbReference>
<keyword evidence="5" id="KW-0539">Nucleus</keyword>
<reference evidence="7" key="1">
    <citation type="submission" date="2022-11" db="EMBL/GenBank/DDBJ databases">
        <title>Centuries of genome instability and evolution in soft-shell clam transmissible cancer (bioRxiv).</title>
        <authorList>
            <person name="Hart S.F.M."/>
            <person name="Yonemitsu M.A."/>
            <person name="Giersch R.M."/>
            <person name="Beal B.F."/>
            <person name="Arriagada G."/>
            <person name="Davis B.W."/>
            <person name="Ostrander E.A."/>
            <person name="Goff S.P."/>
            <person name="Metzger M.J."/>
        </authorList>
    </citation>
    <scope>NUCLEOTIDE SEQUENCE</scope>
    <source>
        <strain evidence="7">MELC-2E11</strain>
        <tissue evidence="7">Siphon/mantle</tissue>
    </source>
</reference>
<gene>
    <name evidence="7" type="ORF">MAR_033237</name>
</gene>
<evidence type="ECO:0000256" key="2">
    <source>
        <dbReference type="ARBA" id="ARBA00022553"/>
    </source>
</evidence>
<keyword evidence="4" id="KW-0040">ANK repeat</keyword>
<evidence type="ECO:0000256" key="3">
    <source>
        <dbReference type="ARBA" id="ARBA00022737"/>
    </source>
</evidence>
<keyword evidence="2" id="KW-0597">Phosphoprotein</keyword>
<sequence>MKHKTISKLKQYISDDRPKRLREYVRKHDVDLTEVVLSRGQNLLHYCCKHGSGTVLRYLMSVGVPGYNGLILPLLECYPKCLDMEDSSGATCRRLLHELVQRREAREPQQNGMEVDDDADTERAWRDKLADEMVSEHHEIVRDEYNARKRAKERSAYRGHGEHKGDKKGRKGDQGSGEEGEIGWKGKGKETLEEARERMRREFKNNKVRDVAVDALKKRMKYEERYKTVLEGVGGAKIKYGDIPWPSLKGEALDLTVLFDKMDKSSAEYQKYLRDQQIRWHPDKFLQRFGSRLYEKERQRIIAR</sequence>
<evidence type="ECO:0000313" key="8">
    <source>
        <dbReference type="Proteomes" id="UP001164746"/>
    </source>
</evidence>
<evidence type="ECO:0000256" key="5">
    <source>
        <dbReference type="ARBA" id="ARBA00023242"/>
    </source>
</evidence>
<organism evidence="7 8">
    <name type="scientific">Mya arenaria</name>
    <name type="common">Soft-shell clam</name>
    <dbReference type="NCBI Taxonomy" id="6604"/>
    <lineage>
        <taxon>Eukaryota</taxon>
        <taxon>Metazoa</taxon>
        <taxon>Spiralia</taxon>
        <taxon>Lophotrochozoa</taxon>
        <taxon>Mollusca</taxon>
        <taxon>Bivalvia</taxon>
        <taxon>Autobranchia</taxon>
        <taxon>Heteroconchia</taxon>
        <taxon>Euheterodonta</taxon>
        <taxon>Imparidentia</taxon>
        <taxon>Neoheterodontei</taxon>
        <taxon>Myida</taxon>
        <taxon>Myoidea</taxon>
        <taxon>Myidae</taxon>
        <taxon>Mya</taxon>
    </lineage>
</organism>
<protein>
    <submittedName>
        <fullName evidence="7">IKBL1-like protein</fullName>
    </submittedName>
</protein>
<keyword evidence="3" id="KW-0677">Repeat</keyword>
<feature type="region of interest" description="Disordered" evidence="6">
    <location>
        <begin position="140"/>
        <end position="190"/>
    </location>
</feature>
<feature type="compositionally biased region" description="Basic and acidic residues" evidence="6">
    <location>
        <begin position="140"/>
        <end position="165"/>
    </location>
</feature>
<comment type="subcellular location">
    <subcellularLocation>
        <location evidence="1">Nucleus</location>
    </subcellularLocation>
</comment>
<dbReference type="PANTHER" id="PTHR15263">
    <property type="entry name" value="I-KAPPA-B-LIKE PROTEIN IKBL"/>
    <property type="match status" value="1"/>
</dbReference>
<name>A0ABY7G8E6_MYAAR</name>
<dbReference type="InterPro" id="IPR038753">
    <property type="entry name" value="NFKBIL1"/>
</dbReference>
<keyword evidence="8" id="KW-1185">Reference proteome</keyword>
<evidence type="ECO:0000256" key="4">
    <source>
        <dbReference type="ARBA" id="ARBA00023043"/>
    </source>
</evidence>
<evidence type="ECO:0000313" key="7">
    <source>
        <dbReference type="EMBL" id="WAR30695.1"/>
    </source>
</evidence>
<feature type="non-terminal residue" evidence="7">
    <location>
        <position position="304"/>
    </location>
</feature>